<evidence type="ECO:0000259" key="1">
    <source>
        <dbReference type="Pfam" id="PF12146"/>
    </source>
</evidence>
<feature type="domain" description="Serine aminopeptidase S33" evidence="1">
    <location>
        <begin position="62"/>
        <end position="274"/>
    </location>
</feature>
<dbReference type="PANTHER" id="PTHR43265:SF1">
    <property type="entry name" value="ESTERASE ESTD"/>
    <property type="match status" value="1"/>
</dbReference>
<protein>
    <submittedName>
        <fullName evidence="2">Alpha/beta hydrolase</fullName>
    </submittedName>
</protein>
<keyword evidence="2" id="KW-0378">Hydrolase</keyword>
<dbReference type="Proteomes" id="UP000662373">
    <property type="component" value="Unassembled WGS sequence"/>
</dbReference>
<dbReference type="AlphaFoldDB" id="A0A934NKH5"/>
<sequence length="334" mass="39122">MKKALLLILWISTFKISGQTILEYEREINEKENYIYQDIEFENTNENIKLSGTLITPKSNFDKVIIIVSGSGKDTRYTHPKLTENFLKNNIAVYRFDERGIGKSEGEYTQKVSPLKNDLNFCIQYLRNIDVLKHKKIGVLGHSLGGIASIGVFEYAIKVDFLIQMSTHVNPGESFKNNVSRLDFFKNRDKTIEETEKIIDTFNYIIHKYDDYSKILKECEKVRKKLKFPKYISDAYLSSQFIDIIKTDTEFYYKNIKIPVLYIIGNKDEIIDAKYVVMKLEEFDNRFITVEVLENMDPYLTLNNGEWSKSNKSEIREIDNIAMDKIINWINKNN</sequence>
<comment type="caution">
    <text evidence="2">The sequence shown here is derived from an EMBL/GenBank/DDBJ whole genome shotgun (WGS) entry which is preliminary data.</text>
</comment>
<dbReference type="SUPFAM" id="SSF53474">
    <property type="entry name" value="alpha/beta-Hydrolases"/>
    <property type="match status" value="1"/>
</dbReference>
<reference evidence="2 3" key="1">
    <citation type="submission" date="2020-09" db="EMBL/GenBank/DDBJ databases">
        <title>Draft genome of Gelidibacter salicanalis PAMC21136.</title>
        <authorList>
            <person name="Park H."/>
        </authorList>
    </citation>
    <scope>NUCLEOTIDE SEQUENCE [LARGE SCALE GENOMIC DNA]</scope>
    <source>
        <strain evidence="2 3">PAMC21136</strain>
    </source>
</reference>
<dbReference type="InterPro" id="IPR022742">
    <property type="entry name" value="Hydrolase_4"/>
</dbReference>
<proteinExistence type="predicted"/>
<dbReference type="Pfam" id="PF12146">
    <property type="entry name" value="Hydrolase_4"/>
    <property type="match status" value="1"/>
</dbReference>
<dbReference type="GO" id="GO:0052689">
    <property type="term" value="F:carboxylic ester hydrolase activity"/>
    <property type="evidence" value="ECO:0007669"/>
    <property type="project" value="TreeGrafter"/>
</dbReference>
<dbReference type="RefSeq" id="WP_199598460.1">
    <property type="nucleotide sequence ID" value="NZ_JAEHJZ010000018.1"/>
</dbReference>
<evidence type="ECO:0000313" key="2">
    <source>
        <dbReference type="EMBL" id="MBJ7880622.1"/>
    </source>
</evidence>
<dbReference type="PANTHER" id="PTHR43265">
    <property type="entry name" value="ESTERASE ESTD"/>
    <property type="match status" value="1"/>
</dbReference>
<keyword evidence="3" id="KW-1185">Reference proteome</keyword>
<gene>
    <name evidence="2" type="ORF">JEM65_08175</name>
</gene>
<dbReference type="EMBL" id="JAEHJZ010000018">
    <property type="protein sequence ID" value="MBJ7880622.1"/>
    <property type="molecule type" value="Genomic_DNA"/>
</dbReference>
<evidence type="ECO:0000313" key="3">
    <source>
        <dbReference type="Proteomes" id="UP000662373"/>
    </source>
</evidence>
<accession>A0A934NKH5</accession>
<dbReference type="InterPro" id="IPR029058">
    <property type="entry name" value="AB_hydrolase_fold"/>
</dbReference>
<dbReference type="Gene3D" id="3.40.50.1820">
    <property type="entry name" value="alpha/beta hydrolase"/>
    <property type="match status" value="1"/>
</dbReference>
<name>A0A934NKH5_9FLAO</name>
<organism evidence="2 3">
    <name type="scientific">Gelidibacter salicanalis</name>
    <dbReference type="NCBI Taxonomy" id="291193"/>
    <lineage>
        <taxon>Bacteria</taxon>
        <taxon>Pseudomonadati</taxon>
        <taxon>Bacteroidota</taxon>
        <taxon>Flavobacteriia</taxon>
        <taxon>Flavobacteriales</taxon>
        <taxon>Flavobacteriaceae</taxon>
        <taxon>Gelidibacter</taxon>
    </lineage>
</organism>
<dbReference type="InterPro" id="IPR053145">
    <property type="entry name" value="AB_hydrolase_Est10"/>
</dbReference>